<dbReference type="GO" id="GO:0005737">
    <property type="term" value="C:cytoplasm"/>
    <property type="evidence" value="ECO:0007669"/>
    <property type="project" value="TreeGrafter"/>
</dbReference>
<protein>
    <submittedName>
        <fullName evidence="8">Taurine dioxygenase</fullName>
    </submittedName>
</protein>
<organism evidence="8 9">
    <name type="scientific">Actinophytocola oryzae</name>
    <dbReference type="NCBI Taxonomy" id="502181"/>
    <lineage>
        <taxon>Bacteria</taxon>
        <taxon>Bacillati</taxon>
        <taxon>Actinomycetota</taxon>
        <taxon>Actinomycetes</taxon>
        <taxon>Pseudonocardiales</taxon>
        <taxon>Pseudonocardiaceae</taxon>
    </lineage>
</organism>
<evidence type="ECO:0000313" key="8">
    <source>
        <dbReference type="EMBL" id="TDV49794.1"/>
    </source>
</evidence>
<dbReference type="EMBL" id="SOCP01000007">
    <property type="protein sequence ID" value="TDV49794.1"/>
    <property type="molecule type" value="Genomic_DNA"/>
</dbReference>
<dbReference type="Gene3D" id="3.60.130.10">
    <property type="entry name" value="Clavaminate synthase-like"/>
    <property type="match status" value="1"/>
</dbReference>
<sequence>MSEISFRPITPITGAEVEGVDLVDGLRPPVVARLREALLRHKVLVFRDQPMDDERQVALTDLLGGATAAHPIVNGLRDAPAVLRTALSADRSGLAEAEVGADDPFGGTVARRLRTEWHIDSTFMANPTAITILRGVQIPPAGGDTLFANLEALYGGLSPSLRGYLDTLQAIHSRFDSAPPPRFDGRSSGPFSALHPLVRVHPETGARQLFISSVFMQAVCGLKPRESAALLDFLLDELAGRDELHARVRWEQDTLVMWDNRAVAHAGPVDGLMFDEERIVHRTTVVGDLPCGPDGFVSRALIGDLFEAIA</sequence>
<comment type="similarity">
    <text evidence="2">Belongs to the TfdA dioxygenase family.</text>
</comment>
<dbReference type="Proteomes" id="UP000294927">
    <property type="component" value="Unassembled WGS sequence"/>
</dbReference>
<comment type="cofactor">
    <cofactor evidence="1">
        <name>Fe(2+)</name>
        <dbReference type="ChEBI" id="CHEBI:29033"/>
    </cofactor>
</comment>
<proteinExistence type="inferred from homology"/>
<keyword evidence="5" id="KW-0560">Oxidoreductase</keyword>
<feature type="domain" description="TauD/TfdA-like" evidence="7">
    <location>
        <begin position="6"/>
        <end position="268"/>
    </location>
</feature>
<dbReference type="InterPro" id="IPR051323">
    <property type="entry name" value="AtsK-like"/>
</dbReference>
<gene>
    <name evidence="8" type="ORF">CLV71_107142</name>
</gene>
<dbReference type="InterPro" id="IPR003819">
    <property type="entry name" value="TauD/TfdA-like"/>
</dbReference>
<evidence type="ECO:0000256" key="4">
    <source>
        <dbReference type="ARBA" id="ARBA00022964"/>
    </source>
</evidence>
<evidence type="ECO:0000256" key="6">
    <source>
        <dbReference type="ARBA" id="ARBA00023004"/>
    </source>
</evidence>
<dbReference type="GO" id="GO:0016706">
    <property type="term" value="F:2-oxoglutarate-dependent dioxygenase activity"/>
    <property type="evidence" value="ECO:0007669"/>
    <property type="project" value="TreeGrafter"/>
</dbReference>
<dbReference type="RefSeq" id="WP_133904491.1">
    <property type="nucleotide sequence ID" value="NZ_SOCP01000007.1"/>
</dbReference>
<keyword evidence="4 8" id="KW-0223">Dioxygenase</keyword>
<evidence type="ECO:0000256" key="1">
    <source>
        <dbReference type="ARBA" id="ARBA00001954"/>
    </source>
</evidence>
<dbReference type="OrthoDB" id="581608at2"/>
<name>A0A4R7VK15_9PSEU</name>
<accession>A0A4R7VK15</accession>
<evidence type="ECO:0000259" key="7">
    <source>
        <dbReference type="Pfam" id="PF02668"/>
    </source>
</evidence>
<dbReference type="InterPro" id="IPR042098">
    <property type="entry name" value="TauD-like_sf"/>
</dbReference>
<dbReference type="PANTHER" id="PTHR30468">
    <property type="entry name" value="ALPHA-KETOGLUTARATE-DEPENDENT SULFONATE DIOXYGENASE"/>
    <property type="match status" value="1"/>
</dbReference>
<dbReference type="GO" id="GO:0046872">
    <property type="term" value="F:metal ion binding"/>
    <property type="evidence" value="ECO:0007669"/>
    <property type="project" value="UniProtKB-KW"/>
</dbReference>
<evidence type="ECO:0000256" key="5">
    <source>
        <dbReference type="ARBA" id="ARBA00023002"/>
    </source>
</evidence>
<evidence type="ECO:0000256" key="2">
    <source>
        <dbReference type="ARBA" id="ARBA00005896"/>
    </source>
</evidence>
<comment type="caution">
    <text evidence="8">The sequence shown here is derived from an EMBL/GenBank/DDBJ whole genome shotgun (WGS) entry which is preliminary data.</text>
</comment>
<keyword evidence="9" id="KW-1185">Reference proteome</keyword>
<dbReference type="SUPFAM" id="SSF51197">
    <property type="entry name" value="Clavaminate synthase-like"/>
    <property type="match status" value="1"/>
</dbReference>
<evidence type="ECO:0000313" key="9">
    <source>
        <dbReference type="Proteomes" id="UP000294927"/>
    </source>
</evidence>
<keyword evidence="3" id="KW-0479">Metal-binding</keyword>
<reference evidence="8 9" key="1">
    <citation type="submission" date="2019-03" db="EMBL/GenBank/DDBJ databases">
        <title>Genomic Encyclopedia of Archaeal and Bacterial Type Strains, Phase II (KMG-II): from individual species to whole genera.</title>
        <authorList>
            <person name="Goeker M."/>
        </authorList>
    </citation>
    <scope>NUCLEOTIDE SEQUENCE [LARGE SCALE GENOMIC DNA]</scope>
    <source>
        <strain evidence="8 9">DSM 45499</strain>
    </source>
</reference>
<evidence type="ECO:0000256" key="3">
    <source>
        <dbReference type="ARBA" id="ARBA00022723"/>
    </source>
</evidence>
<dbReference type="PANTHER" id="PTHR30468:SF5">
    <property type="entry name" value="ALPHA-KETOGLUTARATE-DEPENDENT SULFATE ESTER DIOXYGENASE"/>
    <property type="match status" value="1"/>
</dbReference>
<keyword evidence="6" id="KW-0408">Iron</keyword>
<dbReference type="Pfam" id="PF02668">
    <property type="entry name" value="TauD"/>
    <property type="match status" value="1"/>
</dbReference>
<dbReference type="AlphaFoldDB" id="A0A4R7VK15"/>